<feature type="non-terminal residue" evidence="2">
    <location>
        <position position="1"/>
    </location>
</feature>
<dbReference type="EMBL" id="CAXITT010000639">
    <property type="protein sequence ID" value="CAL1544705.1"/>
    <property type="molecule type" value="Genomic_DNA"/>
</dbReference>
<dbReference type="Proteomes" id="UP001497497">
    <property type="component" value="Unassembled WGS sequence"/>
</dbReference>
<organism evidence="2 3">
    <name type="scientific">Lymnaea stagnalis</name>
    <name type="common">Great pond snail</name>
    <name type="synonym">Helix stagnalis</name>
    <dbReference type="NCBI Taxonomy" id="6523"/>
    <lineage>
        <taxon>Eukaryota</taxon>
        <taxon>Metazoa</taxon>
        <taxon>Spiralia</taxon>
        <taxon>Lophotrochozoa</taxon>
        <taxon>Mollusca</taxon>
        <taxon>Gastropoda</taxon>
        <taxon>Heterobranchia</taxon>
        <taxon>Euthyneura</taxon>
        <taxon>Panpulmonata</taxon>
        <taxon>Hygrophila</taxon>
        <taxon>Lymnaeoidea</taxon>
        <taxon>Lymnaeidae</taxon>
        <taxon>Lymnaea</taxon>
    </lineage>
</organism>
<feature type="compositionally biased region" description="Polar residues" evidence="1">
    <location>
        <begin position="58"/>
        <end position="75"/>
    </location>
</feature>
<feature type="region of interest" description="Disordered" evidence="1">
    <location>
        <begin position="57"/>
        <end position="82"/>
    </location>
</feature>
<feature type="non-terminal residue" evidence="2">
    <location>
        <position position="113"/>
    </location>
</feature>
<reference evidence="2 3" key="1">
    <citation type="submission" date="2024-04" db="EMBL/GenBank/DDBJ databases">
        <authorList>
            <consortium name="Genoscope - CEA"/>
            <person name="William W."/>
        </authorList>
    </citation>
    <scope>NUCLEOTIDE SEQUENCE [LARGE SCALE GENOMIC DNA]</scope>
</reference>
<evidence type="ECO:0000313" key="2">
    <source>
        <dbReference type="EMBL" id="CAL1544705.1"/>
    </source>
</evidence>
<evidence type="ECO:0000313" key="3">
    <source>
        <dbReference type="Proteomes" id="UP001497497"/>
    </source>
</evidence>
<sequence length="113" mass="12348">NVSSGPLQVHITSLSGDNVVQQPTPKRTKPTAKKVSDTQDVARSILTSIIKNKKQCVPNLSSTNQRQSAQISRANNGRPRASIQTDKLTSFHCNVHKLMILMTDTDPGNVEDI</sequence>
<protein>
    <submittedName>
        <fullName evidence="2">Uncharacterized protein</fullName>
    </submittedName>
</protein>
<name>A0AAV2IEI9_LYMST</name>
<comment type="caution">
    <text evidence="2">The sequence shown here is derived from an EMBL/GenBank/DDBJ whole genome shotgun (WGS) entry which is preliminary data.</text>
</comment>
<dbReference type="AlphaFoldDB" id="A0AAV2IEI9"/>
<feature type="compositionally biased region" description="Polar residues" evidence="1">
    <location>
        <begin position="1"/>
        <end position="22"/>
    </location>
</feature>
<evidence type="ECO:0000256" key="1">
    <source>
        <dbReference type="SAM" id="MobiDB-lite"/>
    </source>
</evidence>
<gene>
    <name evidence="2" type="ORF">GSLYS_00018188001</name>
</gene>
<proteinExistence type="predicted"/>
<accession>A0AAV2IEI9</accession>
<keyword evidence="3" id="KW-1185">Reference proteome</keyword>
<feature type="region of interest" description="Disordered" evidence="1">
    <location>
        <begin position="1"/>
        <end position="38"/>
    </location>
</feature>